<evidence type="ECO:0000313" key="3">
    <source>
        <dbReference type="RefSeq" id="XP_022300739.1"/>
    </source>
</evidence>
<dbReference type="Proteomes" id="UP000694844">
    <property type="component" value="Chromosome 8"/>
</dbReference>
<evidence type="ECO:0000313" key="2">
    <source>
        <dbReference type="Proteomes" id="UP000694844"/>
    </source>
</evidence>
<name>A0A8B8BD92_CRAVI</name>
<dbReference type="RefSeq" id="XP_022300739.1">
    <property type="nucleotide sequence ID" value="XM_022445031.1"/>
</dbReference>
<dbReference type="PANTHER" id="PTHR24043:SF8">
    <property type="entry name" value="EGF-LIKE DOMAIN-CONTAINING PROTEIN"/>
    <property type="match status" value="1"/>
</dbReference>
<protein>
    <submittedName>
        <fullName evidence="3">Cell death abnormality protein 1-like</fullName>
    </submittedName>
</protein>
<proteinExistence type="predicted"/>
<organism evidence="2 3">
    <name type="scientific">Crassostrea virginica</name>
    <name type="common">Eastern oyster</name>
    <dbReference type="NCBI Taxonomy" id="6565"/>
    <lineage>
        <taxon>Eukaryota</taxon>
        <taxon>Metazoa</taxon>
        <taxon>Spiralia</taxon>
        <taxon>Lophotrochozoa</taxon>
        <taxon>Mollusca</taxon>
        <taxon>Bivalvia</taxon>
        <taxon>Autobranchia</taxon>
        <taxon>Pteriomorphia</taxon>
        <taxon>Ostreida</taxon>
        <taxon>Ostreoidea</taxon>
        <taxon>Ostreidae</taxon>
        <taxon>Crassostrea</taxon>
    </lineage>
</organism>
<dbReference type="AlphaFoldDB" id="A0A8B8BD92"/>
<sequence>MPTEQLSLEQLSVSRLRLIGCQRGSYGENCVSSCPDNCLSNLCELVTGNCFQCDAGYKGPRCDMECNGSVYGHDCGNTCGSCINDTQCHHINGSCLQGCGPGYKGDKCTEECPLGTYGNDCKYNCGIACSVSNHCNKTTGECIGGCKPGWKIFFCNQTYYYFFRKPTNVTVVRMDRTAVTCVDPVSTTHSVTMSTVAVYRGVVLGTREISVQKNVLLENMESTASSTVVLHAMRWTAVAKQQENALEYANPDGKEFSVSENVMVVCMDRTVVLLVDLVSTTPSTSVTTSMGFVQRDVLLGITDLGVTKKT</sequence>
<dbReference type="GeneID" id="111108943"/>
<dbReference type="Gene3D" id="2.170.300.10">
    <property type="entry name" value="Tie2 ligand-binding domain superfamily"/>
    <property type="match status" value="1"/>
</dbReference>
<dbReference type="GO" id="GO:0005044">
    <property type="term" value="F:scavenger receptor activity"/>
    <property type="evidence" value="ECO:0007669"/>
    <property type="project" value="InterPro"/>
</dbReference>
<dbReference type="InterPro" id="IPR042635">
    <property type="entry name" value="MEGF10/SREC1/2-like"/>
</dbReference>
<accession>A0A8B8BD92</accession>
<gene>
    <name evidence="3" type="primary">LOC111108943</name>
</gene>
<reference evidence="3" key="1">
    <citation type="submission" date="2025-08" db="UniProtKB">
        <authorList>
            <consortium name="RefSeq"/>
        </authorList>
    </citation>
    <scope>IDENTIFICATION</scope>
    <source>
        <tissue evidence="3">Whole sample</tissue>
    </source>
</reference>
<keyword evidence="1" id="KW-0245">EGF-like domain</keyword>
<dbReference type="PANTHER" id="PTHR24043">
    <property type="entry name" value="SCAVENGER RECEPTOR CLASS F"/>
    <property type="match status" value="1"/>
</dbReference>
<evidence type="ECO:0000256" key="1">
    <source>
        <dbReference type="ARBA" id="ARBA00022536"/>
    </source>
</evidence>
<dbReference type="OrthoDB" id="10252017at2759"/>
<dbReference type="KEGG" id="cvn:111108943"/>
<keyword evidence="2" id="KW-1185">Reference proteome</keyword>